<dbReference type="SMART" id="SM00546">
    <property type="entry name" value="CUE"/>
    <property type="match status" value="1"/>
</dbReference>
<feature type="region of interest" description="Disordered" evidence="1">
    <location>
        <begin position="471"/>
        <end position="511"/>
    </location>
</feature>
<feature type="region of interest" description="Disordered" evidence="1">
    <location>
        <begin position="432"/>
        <end position="458"/>
    </location>
</feature>
<dbReference type="Pfam" id="PF02845">
    <property type="entry name" value="CUE"/>
    <property type="match status" value="1"/>
</dbReference>
<dbReference type="InterPro" id="IPR041800">
    <property type="entry name" value="ASCC2_CUE"/>
</dbReference>
<accession>A0A6A6GU12</accession>
<dbReference type="GO" id="GO:0043130">
    <property type="term" value="F:ubiquitin binding"/>
    <property type="evidence" value="ECO:0007669"/>
    <property type="project" value="InterPro"/>
</dbReference>
<keyword evidence="4" id="KW-1185">Reference proteome</keyword>
<dbReference type="PROSITE" id="PS51140">
    <property type="entry name" value="CUE"/>
    <property type="match status" value="1"/>
</dbReference>
<evidence type="ECO:0000259" key="2">
    <source>
        <dbReference type="PROSITE" id="PS51140"/>
    </source>
</evidence>
<dbReference type="InterPro" id="IPR052586">
    <property type="entry name" value="ASCC2"/>
</dbReference>
<feature type="domain" description="CUE" evidence="2">
    <location>
        <begin position="329"/>
        <end position="372"/>
    </location>
</feature>
<feature type="region of interest" description="Disordered" evidence="1">
    <location>
        <begin position="371"/>
        <end position="419"/>
    </location>
</feature>
<gene>
    <name evidence="3" type="ORF">EV356DRAFT_581081</name>
</gene>
<dbReference type="PANTHER" id="PTHR21494:SF0">
    <property type="entry name" value="ACTIVATING SIGNAL COINTEGRATOR 1 COMPLEX SUBUNIT 2"/>
    <property type="match status" value="1"/>
</dbReference>
<feature type="compositionally biased region" description="Pro residues" evidence="1">
    <location>
        <begin position="400"/>
        <end position="413"/>
    </location>
</feature>
<dbReference type="Proteomes" id="UP000800092">
    <property type="component" value="Unassembled WGS sequence"/>
</dbReference>
<reference evidence="3" key="1">
    <citation type="journal article" date="2020" name="Stud. Mycol.">
        <title>101 Dothideomycetes genomes: a test case for predicting lifestyles and emergence of pathogens.</title>
        <authorList>
            <person name="Haridas S."/>
            <person name="Albert R."/>
            <person name="Binder M."/>
            <person name="Bloem J."/>
            <person name="Labutti K."/>
            <person name="Salamov A."/>
            <person name="Andreopoulos B."/>
            <person name="Baker S."/>
            <person name="Barry K."/>
            <person name="Bills G."/>
            <person name="Bluhm B."/>
            <person name="Cannon C."/>
            <person name="Castanera R."/>
            <person name="Culley D."/>
            <person name="Daum C."/>
            <person name="Ezra D."/>
            <person name="Gonzalez J."/>
            <person name="Henrissat B."/>
            <person name="Kuo A."/>
            <person name="Liang C."/>
            <person name="Lipzen A."/>
            <person name="Lutzoni F."/>
            <person name="Magnuson J."/>
            <person name="Mondo S."/>
            <person name="Nolan M."/>
            <person name="Ohm R."/>
            <person name="Pangilinan J."/>
            <person name="Park H.-J."/>
            <person name="Ramirez L."/>
            <person name="Alfaro M."/>
            <person name="Sun H."/>
            <person name="Tritt A."/>
            <person name="Yoshinaga Y."/>
            <person name="Zwiers L.-H."/>
            <person name="Turgeon B."/>
            <person name="Goodwin S."/>
            <person name="Spatafora J."/>
            <person name="Crous P."/>
            <person name="Grigoriev I."/>
        </authorList>
    </citation>
    <scope>NUCLEOTIDE SEQUENCE</scope>
    <source>
        <strain evidence="3">Tuck. ex Michener</strain>
    </source>
</reference>
<dbReference type="AlphaFoldDB" id="A0A6A6GU12"/>
<dbReference type="InterPro" id="IPR009060">
    <property type="entry name" value="UBA-like_sf"/>
</dbReference>
<feature type="compositionally biased region" description="Polar residues" evidence="1">
    <location>
        <begin position="432"/>
        <end position="447"/>
    </location>
</feature>
<dbReference type="InterPro" id="IPR003892">
    <property type="entry name" value="CUE"/>
</dbReference>
<organism evidence="3 4">
    <name type="scientific">Viridothelium virens</name>
    <name type="common">Speckled blister lichen</name>
    <name type="synonym">Trypethelium virens</name>
    <dbReference type="NCBI Taxonomy" id="1048519"/>
    <lineage>
        <taxon>Eukaryota</taxon>
        <taxon>Fungi</taxon>
        <taxon>Dikarya</taxon>
        <taxon>Ascomycota</taxon>
        <taxon>Pezizomycotina</taxon>
        <taxon>Dothideomycetes</taxon>
        <taxon>Dothideomycetes incertae sedis</taxon>
        <taxon>Trypetheliales</taxon>
        <taxon>Trypetheliaceae</taxon>
        <taxon>Viridothelium</taxon>
    </lineage>
</organism>
<dbReference type="OrthoDB" id="5577209at2759"/>
<dbReference type="SUPFAM" id="SSF46934">
    <property type="entry name" value="UBA-like"/>
    <property type="match status" value="1"/>
</dbReference>
<name>A0A6A6GU12_VIRVR</name>
<evidence type="ECO:0000313" key="3">
    <source>
        <dbReference type="EMBL" id="KAF2229141.1"/>
    </source>
</evidence>
<dbReference type="EMBL" id="ML991874">
    <property type="protein sequence ID" value="KAF2229141.1"/>
    <property type="molecule type" value="Genomic_DNA"/>
</dbReference>
<sequence length="576" mass="63265">MALPPFAAFPESKFRKDIVPEEWEACLDAWILLSEAHLTLENKKFALVSSRDSSLISFLISYFHEAVRAEGNDLNFLSDKGLRLRKHCFLLSHRLLSQSDNIPEDLLKWTFLADLSHVYWRSNTLRDLLQSLWKRKKTSLEPSLQILKTSLNKSLDSARLEDAEKQLAQLAPLIRASPETGTLFMTGSDFLDSLLSSYSKAGPTLKSKIAAVAFLGLDSLLQVEKLNLSLLSDQVYNLKSNADLLQKDNSGHVSLLSDVVTNTPLLDHIGAGVAGPDALRARKLIDSIGGFSNANIKRATRWKADKVDKGKGKAKHEYGHDAFNGIHIHKMSLITQIQDLFPDLGSGFVLRLLDEYNDNVEQITAHLLDDSLPPSLQSADRTASLPAAPPPTQPTDLAPDLPPRSTPPPPPSFLPHRRNIFDNDAFDNLTISSSQLHLGPRNRTTTADDLLSSRGSGPSKAHILSALVAFDPDDDERDDTYDADDVGGAIDRADEDEDLPAKGGADPAGSANDEALFRAWRMGREVFGRDMATRRGAARAALRSETGMTDEAVEGWGVMLQRDRARERRLEGGGGG</sequence>
<dbReference type="CDD" id="cd14364">
    <property type="entry name" value="CUE_ASCC2"/>
    <property type="match status" value="1"/>
</dbReference>
<evidence type="ECO:0000256" key="1">
    <source>
        <dbReference type="SAM" id="MobiDB-lite"/>
    </source>
</evidence>
<proteinExistence type="predicted"/>
<protein>
    <recommendedName>
        <fullName evidence="2">CUE domain-containing protein</fullName>
    </recommendedName>
</protein>
<dbReference type="PANTHER" id="PTHR21494">
    <property type="entry name" value="ACTIVATING SIGNAL COINTEGRATOR 1 COMPLEX SUBUNIT 2 ASC-1 COMPLEX SUBUNIT P100"/>
    <property type="match status" value="1"/>
</dbReference>
<feature type="compositionally biased region" description="Acidic residues" evidence="1">
    <location>
        <begin position="471"/>
        <end position="485"/>
    </location>
</feature>
<evidence type="ECO:0000313" key="4">
    <source>
        <dbReference type="Proteomes" id="UP000800092"/>
    </source>
</evidence>
<dbReference type="Gene3D" id="1.10.8.10">
    <property type="entry name" value="DNA helicase RuvA subunit, C-terminal domain"/>
    <property type="match status" value="1"/>
</dbReference>